<dbReference type="Pfam" id="PF00589">
    <property type="entry name" value="Phage_integrase"/>
    <property type="match status" value="1"/>
</dbReference>
<organism evidence="8 9">
    <name type="scientific">Amycolatopsis tolypomycina</name>
    <dbReference type="NCBI Taxonomy" id="208445"/>
    <lineage>
        <taxon>Bacteria</taxon>
        <taxon>Bacillati</taxon>
        <taxon>Actinomycetota</taxon>
        <taxon>Actinomycetes</taxon>
        <taxon>Pseudonocardiales</taxon>
        <taxon>Pseudonocardiaceae</taxon>
        <taxon>Amycolatopsis</taxon>
    </lineage>
</organism>
<dbReference type="CDD" id="cd00397">
    <property type="entry name" value="DNA_BRE_C"/>
    <property type="match status" value="1"/>
</dbReference>
<keyword evidence="9" id="KW-1185">Reference proteome</keyword>
<protein>
    <submittedName>
        <fullName evidence="8">Integrase/recombinase XerC</fullName>
    </submittedName>
</protein>
<dbReference type="InterPro" id="IPR002104">
    <property type="entry name" value="Integrase_catalytic"/>
</dbReference>
<comment type="similarity">
    <text evidence="1">Belongs to the 'phage' integrase family.</text>
</comment>
<dbReference type="GO" id="GO:0003677">
    <property type="term" value="F:DNA binding"/>
    <property type="evidence" value="ECO:0007669"/>
    <property type="project" value="UniProtKB-UniRule"/>
</dbReference>
<dbReference type="InterPro" id="IPR013762">
    <property type="entry name" value="Integrase-like_cat_sf"/>
</dbReference>
<accession>A0A1H4JE73</accession>
<sequence length="291" mass="32683">MRQKTIDHRRDNVRRLARQLELLRVTGGLLAATSRDLTRWQSGLTVSTSSVQTYTGHTRAFYRWLRSAHHRDDDPAADLPMPRLPRRKPHPIPEKDLALAFRCADARMQVWLGLAGWCGLRAGEIAGLNDTSLVEVDVDEDGDPTNTLLLRVDGKGGKERIVPIPEAMHLMIRSVACRGRWFRTATGLLATGNYVSTTASQFFTGIGMPYTLHWCRHRFGTQHYRLCKDIRATQELLGHSNPSTTALYVELAQRTAVTTVNHLGKTLPVPGADLRTVVPDEPSDYRRKRSA</sequence>
<evidence type="ECO:0000259" key="7">
    <source>
        <dbReference type="PROSITE" id="PS51900"/>
    </source>
</evidence>
<reference evidence="9" key="1">
    <citation type="submission" date="2016-10" db="EMBL/GenBank/DDBJ databases">
        <authorList>
            <person name="Varghese N."/>
            <person name="Submissions S."/>
        </authorList>
    </citation>
    <scope>NUCLEOTIDE SEQUENCE [LARGE SCALE GENOMIC DNA]</scope>
    <source>
        <strain evidence="9">DSM 44544</strain>
    </source>
</reference>
<feature type="region of interest" description="Disordered" evidence="5">
    <location>
        <begin position="71"/>
        <end position="90"/>
    </location>
</feature>
<dbReference type="Gene3D" id="1.10.443.10">
    <property type="entry name" value="Intergrase catalytic core"/>
    <property type="match status" value="1"/>
</dbReference>
<dbReference type="GO" id="GO:0015074">
    <property type="term" value="P:DNA integration"/>
    <property type="evidence" value="ECO:0007669"/>
    <property type="project" value="InterPro"/>
</dbReference>
<dbReference type="InterPro" id="IPR011010">
    <property type="entry name" value="DNA_brk_join_enz"/>
</dbReference>
<keyword evidence="2 4" id="KW-0238">DNA-binding</keyword>
<dbReference type="Proteomes" id="UP000199622">
    <property type="component" value="Unassembled WGS sequence"/>
</dbReference>
<gene>
    <name evidence="8" type="ORF">SAMN04489727_1750</name>
</gene>
<proteinExistence type="inferred from homology"/>
<keyword evidence="3" id="KW-0233">DNA recombination</keyword>
<evidence type="ECO:0000313" key="8">
    <source>
        <dbReference type="EMBL" id="SEB43872.1"/>
    </source>
</evidence>
<dbReference type="InterPro" id="IPR050090">
    <property type="entry name" value="Tyrosine_recombinase_XerCD"/>
</dbReference>
<dbReference type="PROSITE" id="PS51898">
    <property type="entry name" value="TYR_RECOMBINASE"/>
    <property type="match status" value="1"/>
</dbReference>
<dbReference type="InterPro" id="IPR010998">
    <property type="entry name" value="Integrase_recombinase_N"/>
</dbReference>
<dbReference type="PANTHER" id="PTHR30349">
    <property type="entry name" value="PHAGE INTEGRASE-RELATED"/>
    <property type="match status" value="1"/>
</dbReference>
<evidence type="ECO:0000259" key="6">
    <source>
        <dbReference type="PROSITE" id="PS51898"/>
    </source>
</evidence>
<dbReference type="PROSITE" id="PS51900">
    <property type="entry name" value="CB"/>
    <property type="match status" value="1"/>
</dbReference>
<dbReference type="SUPFAM" id="SSF56349">
    <property type="entry name" value="DNA breaking-rejoining enzymes"/>
    <property type="match status" value="1"/>
</dbReference>
<evidence type="ECO:0000256" key="5">
    <source>
        <dbReference type="SAM" id="MobiDB-lite"/>
    </source>
</evidence>
<feature type="domain" description="Core-binding (CB)" evidence="7">
    <location>
        <begin position="1"/>
        <end position="66"/>
    </location>
</feature>
<evidence type="ECO:0000313" key="9">
    <source>
        <dbReference type="Proteomes" id="UP000199622"/>
    </source>
</evidence>
<dbReference type="EMBL" id="FNSO01000003">
    <property type="protein sequence ID" value="SEB43872.1"/>
    <property type="molecule type" value="Genomic_DNA"/>
</dbReference>
<evidence type="ECO:0000256" key="3">
    <source>
        <dbReference type="ARBA" id="ARBA00023172"/>
    </source>
</evidence>
<dbReference type="Gene3D" id="1.10.150.130">
    <property type="match status" value="1"/>
</dbReference>
<evidence type="ECO:0000256" key="4">
    <source>
        <dbReference type="PROSITE-ProRule" id="PRU01248"/>
    </source>
</evidence>
<dbReference type="PANTHER" id="PTHR30349:SF64">
    <property type="entry name" value="PROPHAGE INTEGRASE INTD-RELATED"/>
    <property type="match status" value="1"/>
</dbReference>
<dbReference type="AlphaFoldDB" id="A0A1H4JE73"/>
<dbReference type="STRING" id="208445.SAMN04489727_1750"/>
<feature type="domain" description="Tyr recombinase" evidence="6">
    <location>
        <begin position="87"/>
        <end position="261"/>
    </location>
</feature>
<evidence type="ECO:0000256" key="1">
    <source>
        <dbReference type="ARBA" id="ARBA00008857"/>
    </source>
</evidence>
<dbReference type="InterPro" id="IPR044068">
    <property type="entry name" value="CB"/>
</dbReference>
<evidence type="ECO:0000256" key="2">
    <source>
        <dbReference type="ARBA" id="ARBA00023125"/>
    </source>
</evidence>
<name>A0A1H4JE73_9PSEU</name>
<dbReference type="GO" id="GO:0006310">
    <property type="term" value="P:DNA recombination"/>
    <property type="evidence" value="ECO:0007669"/>
    <property type="project" value="UniProtKB-KW"/>
</dbReference>